<gene>
    <name evidence="2" type="ORF">PMEA_00033911</name>
</gene>
<dbReference type="InterPro" id="IPR009057">
    <property type="entry name" value="Homeodomain-like_sf"/>
</dbReference>
<proteinExistence type="predicted"/>
<dbReference type="InterPro" id="IPR001005">
    <property type="entry name" value="SANT/Myb"/>
</dbReference>
<evidence type="ECO:0000259" key="1">
    <source>
        <dbReference type="PROSITE" id="PS51293"/>
    </source>
</evidence>
<evidence type="ECO:0000313" key="2">
    <source>
        <dbReference type="EMBL" id="CAH3161753.1"/>
    </source>
</evidence>
<comment type="caution">
    <text evidence="2">The sequence shown here is derived from an EMBL/GenBank/DDBJ whole genome shotgun (WGS) entry which is preliminary data.</text>
</comment>
<keyword evidence="3" id="KW-1185">Reference proteome</keyword>
<dbReference type="SUPFAM" id="SSF46689">
    <property type="entry name" value="Homeodomain-like"/>
    <property type="match status" value="1"/>
</dbReference>
<dbReference type="InterPro" id="IPR017884">
    <property type="entry name" value="SANT_dom"/>
</dbReference>
<dbReference type="Gene3D" id="1.10.10.60">
    <property type="entry name" value="Homeodomain-like"/>
    <property type="match status" value="1"/>
</dbReference>
<dbReference type="AlphaFoldDB" id="A0AAU9XZZ6"/>
<dbReference type="EMBL" id="CALNXJ010000081">
    <property type="protein sequence ID" value="CAH3161753.1"/>
    <property type="molecule type" value="Genomic_DNA"/>
</dbReference>
<dbReference type="Pfam" id="PF00249">
    <property type="entry name" value="Myb_DNA-binding"/>
    <property type="match status" value="1"/>
</dbReference>
<reference evidence="2 3" key="1">
    <citation type="submission" date="2022-05" db="EMBL/GenBank/DDBJ databases">
        <authorList>
            <consortium name="Genoscope - CEA"/>
            <person name="William W."/>
        </authorList>
    </citation>
    <scope>NUCLEOTIDE SEQUENCE [LARGE SCALE GENOMIC DNA]</scope>
</reference>
<sequence>MEELIEDPMNEEKERRRRAFEMWTEESHEEFANGLAEHGKKFSKVANHLP</sequence>
<protein>
    <recommendedName>
        <fullName evidence="1">SANT domain-containing protein</fullName>
    </recommendedName>
</protein>
<dbReference type="PROSITE" id="PS51293">
    <property type="entry name" value="SANT"/>
    <property type="match status" value="1"/>
</dbReference>
<dbReference type="Proteomes" id="UP001159428">
    <property type="component" value="Unassembled WGS sequence"/>
</dbReference>
<accession>A0AAU9XZZ6</accession>
<feature type="non-terminal residue" evidence="2">
    <location>
        <position position="50"/>
    </location>
</feature>
<organism evidence="2 3">
    <name type="scientific">Pocillopora meandrina</name>
    <dbReference type="NCBI Taxonomy" id="46732"/>
    <lineage>
        <taxon>Eukaryota</taxon>
        <taxon>Metazoa</taxon>
        <taxon>Cnidaria</taxon>
        <taxon>Anthozoa</taxon>
        <taxon>Hexacorallia</taxon>
        <taxon>Scleractinia</taxon>
        <taxon>Astrocoeniina</taxon>
        <taxon>Pocilloporidae</taxon>
        <taxon>Pocillopora</taxon>
    </lineage>
</organism>
<feature type="domain" description="SANT" evidence="1">
    <location>
        <begin position="18"/>
        <end position="50"/>
    </location>
</feature>
<evidence type="ECO:0000313" key="3">
    <source>
        <dbReference type="Proteomes" id="UP001159428"/>
    </source>
</evidence>
<name>A0AAU9XZZ6_9CNID</name>